<feature type="transmembrane region" description="Helical" evidence="1">
    <location>
        <begin position="12"/>
        <end position="34"/>
    </location>
</feature>
<keyword evidence="1" id="KW-0472">Membrane</keyword>
<name>A0ABW4J494_9LACO</name>
<dbReference type="Pfam" id="PF06177">
    <property type="entry name" value="QueT"/>
    <property type="match status" value="1"/>
</dbReference>
<comment type="caution">
    <text evidence="2">The sequence shown here is derived from an EMBL/GenBank/DDBJ whole genome shotgun (WGS) entry which is preliminary data.</text>
</comment>
<dbReference type="InterPro" id="IPR010387">
    <property type="entry name" value="QueT"/>
</dbReference>
<evidence type="ECO:0000313" key="2">
    <source>
        <dbReference type="EMBL" id="MFD1671206.1"/>
    </source>
</evidence>
<sequence length="164" mass="17755">MTENTSHKTVAITKIGLVAALYVAVTLVVAPFSYGAVQLRLAEAFNHLAVFNKRNVVALTIGCAIANLASPLGIVDVVFGSLGTLVMTLISYYATRRIKSVPLKLTVSTIICTVMMFNVALELHIFNKLPFWPTYATVAIGELLSMALGAIIIYLVQKRINLTN</sequence>
<evidence type="ECO:0000313" key="3">
    <source>
        <dbReference type="Proteomes" id="UP001597267"/>
    </source>
</evidence>
<feature type="transmembrane region" description="Helical" evidence="1">
    <location>
        <begin position="55"/>
        <end position="72"/>
    </location>
</feature>
<proteinExistence type="predicted"/>
<feature type="transmembrane region" description="Helical" evidence="1">
    <location>
        <begin position="132"/>
        <end position="156"/>
    </location>
</feature>
<accession>A0ABW4J494</accession>
<feature type="transmembrane region" description="Helical" evidence="1">
    <location>
        <begin position="107"/>
        <end position="126"/>
    </location>
</feature>
<dbReference type="PANTHER" id="PTHR40044">
    <property type="entry name" value="INTEGRAL MEMBRANE PROTEIN-RELATED"/>
    <property type="match status" value="1"/>
</dbReference>
<feature type="transmembrane region" description="Helical" evidence="1">
    <location>
        <begin position="78"/>
        <end position="95"/>
    </location>
</feature>
<dbReference type="Proteomes" id="UP001597267">
    <property type="component" value="Unassembled WGS sequence"/>
</dbReference>
<reference evidence="3" key="1">
    <citation type="journal article" date="2019" name="Int. J. Syst. Evol. Microbiol.">
        <title>The Global Catalogue of Microorganisms (GCM) 10K type strain sequencing project: providing services to taxonomists for standard genome sequencing and annotation.</title>
        <authorList>
            <consortium name="The Broad Institute Genomics Platform"/>
            <consortium name="The Broad Institute Genome Sequencing Center for Infectious Disease"/>
            <person name="Wu L."/>
            <person name="Ma J."/>
        </authorList>
    </citation>
    <scope>NUCLEOTIDE SEQUENCE [LARGE SCALE GENOMIC DNA]</scope>
    <source>
        <strain evidence="3">CCM 8896</strain>
    </source>
</reference>
<dbReference type="PANTHER" id="PTHR40044:SF1">
    <property type="entry name" value="INTEGRAL MEMBRANE PROTEIN"/>
    <property type="match status" value="1"/>
</dbReference>
<dbReference type="RefSeq" id="WP_125713648.1">
    <property type="nucleotide sequence ID" value="NZ_JBHTOP010000006.1"/>
</dbReference>
<keyword evidence="1" id="KW-0812">Transmembrane</keyword>
<evidence type="ECO:0000256" key="1">
    <source>
        <dbReference type="SAM" id="Phobius"/>
    </source>
</evidence>
<protein>
    <submittedName>
        <fullName evidence="2">QueT transporter family protein</fullName>
    </submittedName>
</protein>
<dbReference type="PIRSF" id="PIRSF031501">
    <property type="entry name" value="QueT"/>
    <property type="match status" value="1"/>
</dbReference>
<gene>
    <name evidence="2" type="ORF">ACFQ5M_03765</name>
</gene>
<keyword evidence="3" id="KW-1185">Reference proteome</keyword>
<organism evidence="2 3">
    <name type="scientific">Agrilactobacillus yilanensis</name>
    <dbReference type="NCBI Taxonomy" id="2485997"/>
    <lineage>
        <taxon>Bacteria</taxon>
        <taxon>Bacillati</taxon>
        <taxon>Bacillota</taxon>
        <taxon>Bacilli</taxon>
        <taxon>Lactobacillales</taxon>
        <taxon>Lactobacillaceae</taxon>
        <taxon>Agrilactobacillus</taxon>
    </lineage>
</organism>
<dbReference type="EMBL" id="JBHTOP010000006">
    <property type="protein sequence ID" value="MFD1671206.1"/>
    <property type="molecule type" value="Genomic_DNA"/>
</dbReference>
<keyword evidence="1" id="KW-1133">Transmembrane helix</keyword>